<dbReference type="OrthoDB" id="5199543at2759"/>
<dbReference type="GO" id="GO:0031390">
    <property type="term" value="C:Ctf18 RFC-like complex"/>
    <property type="evidence" value="ECO:0007669"/>
    <property type="project" value="InterPro"/>
</dbReference>
<dbReference type="PANTHER" id="PTHR13395">
    <property type="entry name" value="SISTER CHROMATID COHESION PROTEIN DCC1-RELATED"/>
    <property type="match status" value="1"/>
</dbReference>
<dbReference type="EMBL" id="VRMN01000010">
    <property type="protein sequence ID" value="KAA8492352.1"/>
    <property type="molecule type" value="Genomic_DNA"/>
</dbReference>
<proteinExistence type="inferred from homology"/>
<sequence length="413" mass="46357">MTTHAHALPGGSATSASVVPDNDAWVHEALRGQFRGWSCSRVHFAYPLDTRRSYLVELPQHVLSALEEREEIQFKGAQASTGAVLCTHERTYALQFRENSNALFLLDQSASASLENGAREPPALSLPIRMAMHGSVELTHTAPHVRPLRDLLAPHILKSGDGLRQPSNESSSSSADGLGIEWSIIEEQVLASAAEIRSTLKELCAVERNSGVWIRLDPDLVLETLSLLFDTIILQQWCSAAFPRDELESEMAKDCAHELVRAVVGLFCTPSERHTGWEQWDRDRLLRFSGEHLLEQRCSTSPDEELDFMSAWGKLLPDDVKPELGTLRGLFVMDRTRLKYTPYWRLSMEPAMRFSQLFALQSSWSRSEIEPFLKDLCGENEGHLDQMLRRHAKLVHGLGGQNYVARAPVIPSR</sequence>
<accession>A0A5J4YMT3</accession>
<dbReference type="PANTHER" id="PTHR13395:SF6">
    <property type="entry name" value="SISTER CHROMATID COHESION PROTEIN DCC1"/>
    <property type="match status" value="1"/>
</dbReference>
<evidence type="ECO:0000313" key="3">
    <source>
        <dbReference type="EMBL" id="KAA8492352.1"/>
    </source>
</evidence>
<keyword evidence="4" id="KW-1185">Reference proteome</keyword>
<dbReference type="GO" id="GO:0000775">
    <property type="term" value="C:chromosome, centromeric region"/>
    <property type="evidence" value="ECO:0007669"/>
    <property type="project" value="TreeGrafter"/>
</dbReference>
<dbReference type="GO" id="GO:0000785">
    <property type="term" value="C:chromatin"/>
    <property type="evidence" value="ECO:0007669"/>
    <property type="project" value="TreeGrafter"/>
</dbReference>
<comment type="similarity">
    <text evidence="1">Belongs to the DCC1 family.</text>
</comment>
<evidence type="ECO:0000256" key="2">
    <source>
        <dbReference type="ARBA" id="ARBA00022705"/>
    </source>
</evidence>
<name>A0A5J4YMT3_PORPP</name>
<dbReference type="InterPro" id="IPR019128">
    <property type="entry name" value="Dcc1"/>
</dbReference>
<dbReference type="Pfam" id="PF09724">
    <property type="entry name" value="Dcc1"/>
    <property type="match status" value="1"/>
</dbReference>
<comment type="caution">
    <text evidence="3">The sequence shown here is derived from an EMBL/GenBank/DDBJ whole genome shotgun (WGS) entry which is preliminary data.</text>
</comment>
<organism evidence="3 4">
    <name type="scientific">Porphyridium purpureum</name>
    <name type="common">Red alga</name>
    <name type="synonym">Porphyridium cruentum</name>
    <dbReference type="NCBI Taxonomy" id="35688"/>
    <lineage>
        <taxon>Eukaryota</taxon>
        <taxon>Rhodophyta</taxon>
        <taxon>Bangiophyceae</taxon>
        <taxon>Porphyridiales</taxon>
        <taxon>Porphyridiaceae</taxon>
        <taxon>Porphyridium</taxon>
    </lineage>
</organism>
<evidence type="ECO:0000313" key="4">
    <source>
        <dbReference type="Proteomes" id="UP000324585"/>
    </source>
</evidence>
<dbReference type="Proteomes" id="UP000324585">
    <property type="component" value="Unassembled WGS sequence"/>
</dbReference>
<dbReference type="AlphaFoldDB" id="A0A5J4YMT3"/>
<evidence type="ECO:0000256" key="1">
    <source>
        <dbReference type="ARBA" id="ARBA00007017"/>
    </source>
</evidence>
<gene>
    <name evidence="3" type="ORF">FVE85_3790</name>
</gene>
<dbReference type="GO" id="GO:0034088">
    <property type="term" value="P:maintenance of mitotic sister chromatid cohesion"/>
    <property type="evidence" value="ECO:0007669"/>
    <property type="project" value="TreeGrafter"/>
</dbReference>
<reference evidence="4" key="1">
    <citation type="journal article" date="2019" name="Nat. Commun.">
        <title>Expansion of phycobilisome linker gene families in mesophilic red algae.</title>
        <authorList>
            <person name="Lee J."/>
            <person name="Kim D."/>
            <person name="Bhattacharya D."/>
            <person name="Yoon H.S."/>
        </authorList>
    </citation>
    <scope>NUCLEOTIDE SEQUENCE [LARGE SCALE GENOMIC DNA]</scope>
    <source>
        <strain evidence="4">CCMP 1328</strain>
    </source>
</reference>
<keyword evidence="2" id="KW-0235">DNA replication</keyword>
<dbReference type="GO" id="GO:0006260">
    <property type="term" value="P:DNA replication"/>
    <property type="evidence" value="ECO:0007669"/>
    <property type="project" value="UniProtKB-KW"/>
</dbReference>
<protein>
    <submittedName>
        <fullName evidence="3">Sister chromatid cohesion protein DCC1</fullName>
    </submittedName>
</protein>